<sequence>MSSFSDQQDKRGKKNEHLFLPFFMTE</sequence>
<accession>A0A822ZXB9</accession>
<protein>
    <submittedName>
        <fullName evidence="1">Uncharacterized protein</fullName>
    </submittedName>
</protein>
<organism evidence="1 2">
    <name type="scientific">Nelumbo nucifera</name>
    <name type="common">Sacred lotus</name>
    <dbReference type="NCBI Taxonomy" id="4432"/>
    <lineage>
        <taxon>Eukaryota</taxon>
        <taxon>Viridiplantae</taxon>
        <taxon>Streptophyta</taxon>
        <taxon>Embryophyta</taxon>
        <taxon>Tracheophyta</taxon>
        <taxon>Spermatophyta</taxon>
        <taxon>Magnoliopsida</taxon>
        <taxon>Proteales</taxon>
        <taxon>Nelumbonaceae</taxon>
        <taxon>Nelumbo</taxon>
    </lineage>
</organism>
<gene>
    <name evidence="1" type="ORF">HUJ06_016485</name>
</gene>
<dbReference type="Proteomes" id="UP000607653">
    <property type="component" value="Unassembled WGS sequence"/>
</dbReference>
<proteinExistence type="predicted"/>
<name>A0A822ZXB9_NELNU</name>
<dbReference type="EMBL" id="DUZY01000008">
    <property type="protein sequence ID" value="DAD46548.1"/>
    <property type="molecule type" value="Genomic_DNA"/>
</dbReference>
<dbReference type="AlphaFoldDB" id="A0A822ZXB9"/>
<keyword evidence="2" id="KW-1185">Reference proteome</keyword>
<evidence type="ECO:0000313" key="1">
    <source>
        <dbReference type="EMBL" id="DAD46548.1"/>
    </source>
</evidence>
<reference evidence="1 2" key="1">
    <citation type="journal article" date="2020" name="Mol. Biol. Evol.">
        <title>Distinct Expression and Methylation Patterns for Genes with Different Fates following a Single Whole-Genome Duplication in Flowering Plants.</title>
        <authorList>
            <person name="Shi T."/>
            <person name="Rahmani R.S."/>
            <person name="Gugger P.F."/>
            <person name="Wang M."/>
            <person name="Li H."/>
            <person name="Zhang Y."/>
            <person name="Li Z."/>
            <person name="Wang Q."/>
            <person name="Van de Peer Y."/>
            <person name="Marchal K."/>
            <person name="Chen J."/>
        </authorList>
    </citation>
    <scope>NUCLEOTIDE SEQUENCE [LARGE SCALE GENOMIC DNA]</scope>
    <source>
        <tissue evidence="1">Leaf</tissue>
    </source>
</reference>
<evidence type="ECO:0000313" key="2">
    <source>
        <dbReference type="Proteomes" id="UP000607653"/>
    </source>
</evidence>
<comment type="caution">
    <text evidence="1">The sequence shown here is derived from an EMBL/GenBank/DDBJ whole genome shotgun (WGS) entry which is preliminary data.</text>
</comment>